<accession>A0A699JD88</accession>
<protein>
    <submittedName>
        <fullName evidence="2">Uncharacterized protein</fullName>
    </submittedName>
</protein>
<gene>
    <name evidence="2" type="ORF">Tci_601388</name>
</gene>
<feature type="region of interest" description="Disordered" evidence="1">
    <location>
        <begin position="92"/>
        <end position="111"/>
    </location>
</feature>
<feature type="compositionally biased region" description="Polar residues" evidence="1">
    <location>
        <begin position="98"/>
        <end position="111"/>
    </location>
</feature>
<evidence type="ECO:0000256" key="1">
    <source>
        <dbReference type="SAM" id="MobiDB-lite"/>
    </source>
</evidence>
<evidence type="ECO:0000313" key="2">
    <source>
        <dbReference type="EMBL" id="GFA29416.1"/>
    </source>
</evidence>
<dbReference type="EMBL" id="BKCJ010399699">
    <property type="protein sequence ID" value="GFA29416.1"/>
    <property type="molecule type" value="Genomic_DNA"/>
</dbReference>
<comment type="caution">
    <text evidence="2">The sequence shown here is derived from an EMBL/GenBank/DDBJ whole genome shotgun (WGS) entry which is preliminary data.</text>
</comment>
<organism evidence="2">
    <name type="scientific">Tanacetum cinerariifolium</name>
    <name type="common">Dalmatian daisy</name>
    <name type="synonym">Chrysanthemum cinerariifolium</name>
    <dbReference type="NCBI Taxonomy" id="118510"/>
    <lineage>
        <taxon>Eukaryota</taxon>
        <taxon>Viridiplantae</taxon>
        <taxon>Streptophyta</taxon>
        <taxon>Embryophyta</taxon>
        <taxon>Tracheophyta</taxon>
        <taxon>Spermatophyta</taxon>
        <taxon>Magnoliopsida</taxon>
        <taxon>eudicotyledons</taxon>
        <taxon>Gunneridae</taxon>
        <taxon>Pentapetalae</taxon>
        <taxon>asterids</taxon>
        <taxon>campanulids</taxon>
        <taxon>Asterales</taxon>
        <taxon>Asteraceae</taxon>
        <taxon>Asteroideae</taxon>
        <taxon>Anthemideae</taxon>
        <taxon>Anthemidinae</taxon>
        <taxon>Tanacetum</taxon>
    </lineage>
</organism>
<proteinExistence type="predicted"/>
<sequence length="135" mass="16384">MFLNVDQLEKQLDKEEFQEIGSMAAFRVLETQFHKFIKPWILLNDEDGIVARKYFLKYSKLEVRQFHDTLIEHMESVKKSIDERALHKREYDNRVNERQMQTNEGKVDTSNASLVEKKKQWDRIWKAGYRQQFKE</sequence>
<dbReference type="AlphaFoldDB" id="A0A699JD88"/>
<reference evidence="2" key="1">
    <citation type="journal article" date="2019" name="Sci. Rep.">
        <title>Draft genome of Tanacetum cinerariifolium, the natural source of mosquito coil.</title>
        <authorList>
            <person name="Yamashiro T."/>
            <person name="Shiraishi A."/>
            <person name="Satake H."/>
            <person name="Nakayama K."/>
        </authorList>
    </citation>
    <scope>NUCLEOTIDE SEQUENCE</scope>
</reference>
<name>A0A699JD88_TANCI</name>